<evidence type="ECO:0000313" key="2">
    <source>
        <dbReference type="Proteomes" id="UP000180113"/>
    </source>
</evidence>
<reference evidence="1 2" key="1">
    <citation type="submission" date="2016-10" db="EMBL/GenBank/DDBJ databases">
        <title>Evaluation of Human, Animal and Environmental Mycobacterium chelonae Isolates by Core Genome Phylogenomic Analysis, Targeted Gene Comparison, and Anti-microbial Susceptibility Patterns: A Tale of Mistaken Identities.</title>
        <authorList>
            <person name="Fogelson S.B."/>
            <person name="Camus A.C."/>
            <person name="Lorenz W."/>
            <person name="Vasireddy R."/>
            <person name="Vasireddy S."/>
            <person name="Smith T."/>
            <person name="Brown-Elliott B.A."/>
            <person name="Wallace R.J.Jr."/>
            <person name="Hasan N.A."/>
            <person name="Reischl U."/>
            <person name="Sanchez S."/>
        </authorList>
    </citation>
    <scope>NUCLEOTIDE SEQUENCE [LARGE SCALE GENOMIC DNA]</scope>
    <source>
        <strain evidence="1 2">42895</strain>
    </source>
</reference>
<organism evidence="1 2">
    <name type="scientific">Mycobacteroides chelonae</name>
    <name type="common">Mycobacterium chelonae</name>
    <dbReference type="NCBI Taxonomy" id="1774"/>
    <lineage>
        <taxon>Bacteria</taxon>
        <taxon>Bacillati</taxon>
        <taxon>Actinomycetota</taxon>
        <taxon>Actinomycetes</taxon>
        <taxon>Mycobacteriales</taxon>
        <taxon>Mycobacteriaceae</taxon>
        <taxon>Mycobacteroides</taxon>
    </lineage>
</organism>
<gene>
    <name evidence="1" type="ORF">BKG62_11695</name>
</gene>
<comment type="caution">
    <text evidence="1">The sequence shown here is derived from an EMBL/GenBank/DDBJ whole genome shotgun (WGS) entry which is preliminary data.</text>
</comment>
<evidence type="ECO:0000313" key="1">
    <source>
        <dbReference type="EMBL" id="OHT51540.1"/>
    </source>
</evidence>
<accession>A0AB73LFZ7</accession>
<evidence type="ECO:0008006" key="3">
    <source>
        <dbReference type="Google" id="ProtNLM"/>
    </source>
</evidence>
<proteinExistence type="predicted"/>
<sequence length="77" mass="8091">MDAAWTSLLISSTPPGFSGSPTPLLTSSTAAVPKMFDEVNCALVSDVSALACRPSRITVIRCLLYPVVCSDLTCPML</sequence>
<name>A0AB73LFZ7_MYCCH</name>
<dbReference type="AlphaFoldDB" id="A0AB73LFZ7"/>
<dbReference type="Proteomes" id="UP000180113">
    <property type="component" value="Unassembled WGS sequence"/>
</dbReference>
<dbReference type="EMBL" id="MLHW01000009">
    <property type="protein sequence ID" value="OHT51540.1"/>
    <property type="molecule type" value="Genomic_DNA"/>
</dbReference>
<protein>
    <recommendedName>
        <fullName evidence="3">Secreted protein</fullName>
    </recommendedName>
</protein>